<dbReference type="GO" id="GO:0005524">
    <property type="term" value="F:ATP binding"/>
    <property type="evidence" value="ECO:0007669"/>
    <property type="project" value="InterPro"/>
</dbReference>
<dbReference type="SUPFAM" id="SSF54909">
    <property type="entry name" value="Dimeric alpha+beta barrel"/>
    <property type="match status" value="1"/>
</dbReference>
<reference evidence="1" key="1">
    <citation type="submission" date="2020-04" db="EMBL/GenBank/DDBJ databases">
        <title>Genome Assembly and Annotation of Botryosphaeria dothidea sdau 11-99, a Latent Pathogen of Apple Fruit Ring Rot in China.</title>
        <authorList>
            <person name="Yu C."/>
            <person name="Diao Y."/>
            <person name="Lu Q."/>
            <person name="Zhao J."/>
            <person name="Cui S."/>
            <person name="Peng C."/>
            <person name="He B."/>
            <person name="Liu H."/>
        </authorList>
    </citation>
    <scope>NUCLEOTIDE SEQUENCE [LARGE SCALE GENOMIC DNA]</scope>
    <source>
        <strain evidence="1">Sdau11-99</strain>
    </source>
</reference>
<evidence type="ECO:0000313" key="1">
    <source>
        <dbReference type="EMBL" id="KAF4304142.1"/>
    </source>
</evidence>
<evidence type="ECO:0000313" key="2">
    <source>
        <dbReference type="Proteomes" id="UP000572817"/>
    </source>
</evidence>
<dbReference type="GO" id="GO:0004812">
    <property type="term" value="F:aminoacyl-tRNA ligase activity"/>
    <property type="evidence" value="ECO:0007669"/>
    <property type="project" value="InterPro"/>
</dbReference>
<dbReference type="Gene3D" id="3.30.70.100">
    <property type="match status" value="1"/>
</dbReference>
<gene>
    <name evidence="1" type="ORF">GTA08_BOTSDO08029</name>
</gene>
<dbReference type="PROSITE" id="PS00178">
    <property type="entry name" value="AA_TRNA_LIGASE_I"/>
    <property type="match status" value="1"/>
</dbReference>
<dbReference type="AlphaFoldDB" id="A0A8H4IMY2"/>
<dbReference type="EMBL" id="WWBZ02000051">
    <property type="protein sequence ID" value="KAF4304142.1"/>
    <property type="molecule type" value="Genomic_DNA"/>
</dbReference>
<name>A0A8H4IMY2_9PEZI</name>
<dbReference type="OrthoDB" id="3830579at2759"/>
<dbReference type="GO" id="GO:0006418">
    <property type="term" value="P:tRNA aminoacylation for protein translation"/>
    <property type="evidence" value="ECO:0007669"/>
    <property type="project" value="InterPro"/>
</dbReference>
<dbReference type="Proteomes" id="UP000572817">
    <property type="component" value="Unassembled WGS sequence"/>
</dbReference>
<dbReference type="InterPro" id="IPR011008">
    <property type="entry name" value="Dimeric_a/b-barrel"/>
</dbReference>
<organism evidence="1 2">
    <name type="scientific">Botryosphaeria dothidea</name>
    <dbReference type="NCBI Taxonomy" id="55169"/>
    <lineage>
        <taxon>Eukaryota</taxon>
        <taxon>Fungi</taxon>
        <taxon>Dikarya</taxon>
        <taxon>Ascomycota</taxon>
        <taxon>Pezizomycotina</taxon>
        <taxon>Dothideomycetes</taxon>
        <taxon>Dothideomycetes incertae sedis</taxon>
        <taxon>Botryosphaeriales</taxon>
        <taxon>Botryosphaeriaceae</taxon>
        <taxon>Botryosphaeria</taxon>
    </lineage>
</organism>
<proteinExistence type="predicted"/>
<keyword evidence="2" id="KW-1185">Reference proteome</keyword>
<protein>
    <recommendedName>
        <fullName evidence="3">ABM domain-containing protein</fullName>
    </recommendedName>
</protein>
<accession>A0A8H4IMY2</accession>
<sequence>MASAVVAELVEIPLAVPFGKFVREHNSAFLPVLLKQPGIISVKTGKKLNNSNGPSAVSLTLWRSLQDHERFANSPAAGPFFEKLAPFTTGPPTIGHYYFNISSGSHAHIDR</sequence>
<dbReference type="InterPro" id="IPR001412">
    <property type="entry name" value="aa-tRNA-synth_I_CS"/>
</dbReference>
<comment type="caution">
    <text evidence="1">The sequence shown here is derived from an EMBL/GenBank/DDBJ whole genome shotgun (WGS) entry which is preliminary data.</text>
</comment>
<evidence type="ECO:0008006" key="3">
    <source>
        <dbReference type="Google" id="ProtNLM"/>
    </source>
</evidence>